<dbReference type="GO" id="GO:0008360">
    <property type="term" value="P:regulation of cell shape"/>
    <property type="evidence" value="ECO:0007669"/>
    <property type="project" value="UniProtKB-KW"/>
</dbReference>
<dbReference type="PANTHER" id="PTHR34654">
    <property type="entry name" value="UPF0109 PROTEIN SCO5592"/>
    <property type="match status" value="1"/>
</dbReference>
<dbReference type="GO" id="GO:0005737">
    <property type="term" value="C:cytoplasm"/>
    <property type="evidence" value="ECO:0007669"/>
    <property type="project" value="UniProtKB-SubCell"/>
</dbReference>
<evidence type="ECO:0000313" key="5">
    <source>
        <dbReference type="Proteomes" id="UP001144204"/>
    </source>
</evidence>
<dbReference type="RefSeq" id="WP_286136292.1">
    <property type="nucleotide sequence ID" value="NZ_BRPL01000002.1"/>
</dbReference>
<sequence length="81" mass="9409">MTDFDKLIKTIVKPLVRYPNDISITHHETDLFYEYHLKTNPNDTGRIIGKGGHVAQIIRTIIYSVRVSSDKRVRLIIDDDK</sequence>
<comment type="caution">
    <text evidence="4">The sequence shown here is derived from an EMBL/GenBank/DDBJ whole genome shotgun (WGS) entry which is preliminary data.</text>
</comment>
<dbReference type="EMBL" id="BRPL01000002">
    <property type="protein sequence ID" value="GLB46830.1"/>
    <property type="molecule type" value="Genomic_DNA"/>
</dbReference>
<dbReference type="GO" id="GO:0009252">
    <property type="term" value="P:peptidoglycan biosynthetic process"/>
    <property type="evidence" value="ECO:0007669"/>
    <property type="project" value="UniProtKB-UniRule"/>
</dbReference>
<keyword evidence="3" id="KW-0961">Cell wall biogenesis/degradation</keyword>
<keyword evidence="5" id="KW-1185">Reference proteome</keyword>
<dbReference type="CDD" id="cd22533">
    <property type="entry name" value="KH-II_YlqC-like"/>
    <property type="match status" value="1"/>
</dbReference>
<reference evidence="4" key="1">
    <citation type="submission" date="2022-07" db="EMBL/GenBank/DDBJ databases">
        <authorList>
            <person name="Kouya T."/>
            <person name="Ishiyama Y."/>
        </authorList>
    </citation>
    <scope>NUCLEOTIDE SEQUENCE</scope>
    <source>
        <strain evidence="4">WR16-4</strain>
    </source>
</reference>
<dbReference type="PANTHER" id="PTHR34654:SF1">
    <property type="entry name" value="RNA-BINDING PROTEIN KHPA"/>
    <property type="match status" value="1"/>
</dbReference>
<accession>A0A9W6B1J8</accession>
<dbReference type="HAMAP" id="MF_00088">
    <property type="entry name" value="KhpA"/>
    <property type="match status" value="1"/>
</dbReference>
<dbReference type="Pfam" id="PF13083">
    <property type="entry name" value="KH_KhpA-B"/>
    <property type="match status" value="1"/>
</dbReference>
<evidence type="ECO:0000256" key="1">
    <source>
        <dbReference type="ARBA" id="ARBA00022490"/>
    </source>
</evidence>
<evidence type="ECO:0000256" key="3">
    <source>
        <dbReference type="HAMAP-Rule" id="MF_00088"/>
    </source>
</evidence>
<proteinExistence type="inferred from homology"/>
<comment type="subunit">
    <text evidence="3">Forms a complex with KhpB.</text>
</comment>
<comment type="similarity">
    <text evidence="3">Belongs to the KhpA RNA-binding protein family.</text>
</comment>
<organism evidence="4 5">
    <name type="scientific">Philodulcilactobacillus myokoensis</name>
    <dbReference type="NCBI Taxonomy" id="2929573"/>
    <lineage>
        <taxon>Bacteria</taxon>
        <taxon>Bacillati</taxon>
        <taxon>Bacillota</taxon>
        <taxon>Bacilli</taxon>
        <taxon>Lactobacillales</taxon>
        <taxon>Lactobacillaceae</taxon>
        <taxon>Philodulcilactobacillus</taxon>
    </lineage>
</organism>
<dbReference type="InterPro" id="IPR020627">
    <property type="entry name" value="KhpA"/>
</dbReference>
<name>A0A9W6B1J8_9LACO</name>
<comment type="function">
    <text evidence="3">A probable RNA chaperone. Forms a complex with KhpB which binds to cellular RNA and controls its expression. Plays a role in peptidoglycan (PG) homeostasis and cell length regulation.</text>
</comment>
<dbReference type="Proteomes" id="UP001144204">
    <property type="component" value="Unassembled WGS sequence"/>
</dbReference>
<evidence type="ECO:0000256" key="2">
    <source>
        <dbReference type="ARBA" id="ARBA00022884"/>
    </source>
</evidence>
<reference evidence="4" key="2">
    <citation type="journal article" date="2023" name="PLoS ONE">
        <title>Philodulcilactobacillus myokoensis gen. nov., sp. nov., a fructophilic, acidophilic, and agar-phobic lactic acid bacterium isolated from fermented vegetable extracts.</title>
        <authorList>
            <person name="Kouya T."/>
            <person name="Ishiyama Y."/>
            <person name="Ohashi S."/>
            <person name="Kumakubo R."/>
            <person name="Yamazaki T."/>
            <person name="Otaki T."/>
        </authorList>
    </citation>
    <scope>NUCLEOTIDE SEQUENCE</scope>
    <source>
        <strain evidence="4">WR16-4</strain>
    </source>
</reference>
<dbReference type="GO" id="GO:0003723">
    <property type="term" value="F:RNA binding"/>
    <property type="evidence" value="ECO:0007669"/>
    <property type="project" value="UniProtKB-UniRule"/>
</dbReference>
<dbReference type="AlphaFoldDB" id="A0A9W6B1J8"/>
<protein>
    <recommendedName>
        <fullName evidence="3">RNA-binding protein KhpA</fullName>
    </recommendedName>
    <alternativeName>
        <fullName evidence="3">KH-domain protein A</fullName>
    </alternativeName>
</protein>
<keyword evidence="2 3" id="KW-0694">RNA-binding</keyword>
<keyword evidence="3" id="KW-0133">Cell shape</keyword>
<comment type="subcellular location">
    <subcellularLocation>
        <location evidence="3">Cytoplasm</location>
    </subcellularLocation>
</comment>
<keyword evidence="1 3" id="KW-0963">Cytoplasm</keyword>
<evidence type="ECO:0000313" key="4">
    <source>
        <dbReference type="EMBL" id="GLB46830.1"/>
    </source>
</evidence>
<dbReference type="GO" id="GO:0071555">
    <property type="term" value="P:cell wall organization"/>
    <property type="evidence" value="ECO:0007669"/>
    <property type="project" value="UniProtKB-KW"/>
</dbReference>
<gene>
    <name evidence="3" type="primary">khpA</name>
    <name evidence="4" type="ORF">WR164_08090</name>
</gene>
<keyword evidence="3" id="KW-0143">Chaperone</keyword>